<evidence type="ECO:0000313" key="2">
    <source>
        <dbReference type="EMBL" id="KAL2064880.1"/>
    </source>
</evidence>
<gene>
    <name evidence="2" type="ORF">VTL71DRAFT_4020</name>
</gene>
<protein>
    <submittedName>
        <fullName evidence="2">Uncharacterized protein</fullName>
    </submittedName>
</protein>
<name>A0ABR4C4P4_9HELO</name>
<feature type="compositionally biased region" description="Polar residues" evidence="1">
    <location>
        <begin position="11"/>
        <end position="31"/>
    </location>
</feature>
<dbReference type="Proteomes" id="UP001595075">
    <property type="component" value="Unassembled WGS sequence"/>
</dbReference>
<keyword evidence="3" id="KW-1185">Reference proteome</keyword>
<evidence type="ECO:0000313" key="3">
    <source>
        <dbReference type="Proteomes" id="UP001595075"/>
    </source>
</evidence>
<comment type="caution">
    <text evidence="2">The sequence shown here is derived from an EMBL/GenBank/DDBJ whole genome shotgun (WGS) entry which is preliminary data.</text>
</comment>
<evidence type="ECO:0000256" key="1">
    <source>
        <dbReference type="SAM" id="MobiDB-lite"/>
    </source>
</evidence>
<feature type="region of interest" description="Disordered" evidence="1">
    <location>
        <begin position="1"/>
        <end position="31"/>
    </location>
</feature>
<proteinExistence type="predicted"/>
<reference evidence="2 3" key="1">
    <citation type="journal article" date="2024" name="Commun. Biol.">
        <title>Comparative genomic analysis of thermophilic fungi reveals convergent evolutionary adaptations and gene losses.</title>
        <authorList>
            <person name="Steindorff A.S."/>
            <person name="Aguilar-Pontes M.V."/>
            <person name="Robinson A.J."/>
            <person name="Andreopoulos B."/>
            <person name="LaButti K."/>
            <person name="Kuo A."/>
            <person name="Mondo S."/>
            <person name="Riley R."/>
            <person name="Otillar R."/>
            <person name="Haridas S."/>
            <person name="Lipzen A."/>
            <person name="Grimwood J."/>
            <person name="Schmutz J."/>
            <person name="Clum A."/>
            <person name="Reid I.D."/>
            <person name="Moisan M.C."/>
            <person name="Butler G."/>
            <person name="Nguyen T.T.M."/>
            <person name="Dewar K."/>
            <person name="Conant G."/>
            <person name="Drula E."/>
            <person name="Henrissat B."/>
            <person name="Hansel C."/>
            <person name="Singer S."/>
            <person name="Hutchinson M.I."/>
            <person name="de Vries R.P."/>
            <person name="Natvig D.O."/>
            <person name="Powell A.J."/>
            <person name="Tsang A."/>
            <person name="Grigoriev I.V."/>
        </authorList>
    </citation>
    <scope>NUCLEOTIDE SEQUENCE [LARGE SCALE GENOMIC DNA]</scope>
    <source>
        <strain evidence="2 3">CBS 494.80</strain>
    </source>
</reference>
<dbReference type="EMBL" id="JAZHXI010000013">
    <property type="protein sequence ID" value="KAL2064880.1"/>
    <property type="molecule type" value="Genomic_DNA"/>
</dbReference>
<organism evidence="2 3">
    <name type="scientific">Oculimacula yallundae</name>
    <dbReference type="NCBI Taxonomy" id="86028"/>
    <lineage>
        <taxon>Eukaryota</taxon>
        <taxon>Fungi</taxon>
        <taxon>Dikarya</taxon>
        <taxon>Ascomycota</taxon>
        <taxon>Pezizomycotina</taxon>
        <taxon>Leotiomycetes</taxon>
        <taxon>Helotiales</taxon>
        <taxon>Ploettnerulaceae</taxon>
        <taxon>Oculimacula</taxon>
    </lineage>
</organism>
<accession>A0ABR4C4P4</accession>
<sequence length="77" mass="8693">MPLIQGEWQAQEGSQTRQGTSRNRRYSSSQANRFGTLGTALTRLESRYSDCLEEKQEMLVVGKVVLSVRRSLEKVGC</sequence>